<gene>
    <name evidence="3" type="ORF">NBG84_07880</name>
</gene>
<keyword evidence="1" id="KW-1133">Transmembrane helix</keyword>
<organism evidence="3 4">
    <name type="scientific">Streptomyces albipurpureus</name>
    <dbReference type="NCBI Taxonomy" id="2897419"/>
    <lineage>
        <taxon>Bacteria</taxon>
        <taxon>Bacillati</taxon>
        <taxon>Actinomycetota</taxon>
        <taxon>Actinomycetes</taxon>
        <taxon>Kitasatosporales</taxon>
        <taxon>Streptomycetaceae</taxon>
        <taxon>Streptomyces</taxon>
    </lineage>
</organism>
<dbReference type="EMBL" id="JAMQAW010000007">
    <property type="protein sequence ID" value="MCM2388222.1"/>
    <property type="molecule type" value="Genomic_DNA"/>
</dbReference>
<feature type="transmembrane region" description="Helical" evidence="1">
    <location>
        <begin position="123"/>
        <end position="140"/>
    </location>
</feature>
<feature type="transmembrane region" description="Helical" evidence="1">
    <location>
        <begin position="61"/>
        <end position="80"/>
    </location>
</feature>
<proteinExistence type="predicted"/>
<keyword evidence="1" id="KW-0472">Membrane</keyword>
<dbReference type="Pfam" id="PF07331">
    <property type="entry name" value="TctB"/>
    <property type="match status" value="1"/>
</dbReference>
<evidence type="ECO:0000313" key="3">
    <source>
        <dbReference type="EMBL" id="MCM2388222.1"/>
    </source>
</evidence>
<keyword evidence="4" id="KW-1185">Reference proteome</keyword>
<protein>
    <submittedName>
        <fullName evidence="3">Tripartite tricarboxylate transporter TctB family protein</fullName>
    </submittedName>
</protein>
<feature type="transmembrane region" description="Helical" evidence="1">
    <location>
        <begin position="147"/>
        <end position="174"/>
    </location>
</feature>
<reference evidence="3" key="1">
    <citation type="submission" date="2022-06" db="EMBL/GenBank/DDBJ databases">
        <title>Genome public.</title>
        <authorList>
            <person name="Sun Q."/>
        </authorList>
    </citation>
    <scope>NUCLEOTIDE SEQUENCE</scope>
    <source>
        <strain evidence="3">CWNU-1</strain>
    </source>
</reference>
<dbReference type="InterPro" id="IPR009936">
    <property type="entry name" value="DUF1468"/>
</dbReference>
<name>A0ABT0UHU1_9ACTN</name>
<sequence length="178" mass="18040">MSTHPTTPEPSSAQSHDQRGVALGEWAVTVGLLAIGVVTLLDGLGQATSTSASGVGAGFMPKVVGVLLIALSVALGVQVARGKRGEADAAEGDVDVRNTRWVPLAVCVGAVLIFIAGVETLGYVIVSALAFWLTAWALGARSHLKSAAIAVVLSIVVYLVFTRALGISLAAGVLEGVL</sequence>
<dbReference type="Proteomes" id="UP001431429">
    <property type="component" value="Unassembled WGS sequence"/>
</dbReference>
<dbReference type="RefSeq" id="WP_250918570.1">
    <property type="nucleotide sequence ID" value="NZ_JAMQAW010000007.1"/>
</dbReference>
<evidence type="ECO:0000259" key="2">
    <source>
        <dbReference type="Pfam" id="PF07331"/>
    </source>
</evidence>
<keyword evidence="1" id="KW-0812">Transmembrane</keyword>
<feature type="transmembrane region" description="Helical" evidence="1">
    <location>
        <begin position="21"/>
        <end position="41"/>
    </location>
</feature>
<evidence type="ECO:0000313" key="4">
    <source>
        <dbReference type="Proteomes" id="UP001431429"/>
    </source>
</evidence>
<evidence type="ECO:0000256" key="1">
    <source>
        <dbReference type="SAM" id="Phobius"/>
    </source>
</evidence>
<accession>A0ABT0UHU1</accession>
<feature type="transmembrane region" description="Helical" evidence="1">
    <location>
        <begin position="101"/>
        <end position="117"/>
    </location>
</feature>
<feature type="domain" description="DUF1468" evidence="2">
    <location>
        <begin position="29"/>
        <end position="169"/>
    </location>
</feature>
<comment type="caution">
    <text evidence="3">The sequence shown here is derived from an EMBL/GenBank/DDBJ whole genome shotgun (WGS) entry which is preliminary data.</text>
</comment>